<organism evidence="1 2">
    <name type="scientific">Devosia sediminis</name>
    <dbReference type="NCBI Taxonomy" id="2798801"/>
    <lineage>
        <taxon>Bacteria</taxon>
        <taxon>Pseudomonadati</taxon>
        <taxon>Pseudomonadota</taxon>
        <taxon>Alphaproteobacteria</taxon>
        <taxon>Hyphomicrobiales</taxon>
        <taxon>Devosiaceae</taxon>
        <taxon>Devosia</taxon>
    </lineage>
</organism>
<comment type="caution">
    <text evidence="1">The sequence shown here is derived from an EMBL/GenBank/DDBJ whole genome shotgun (WGS) entry which is preliminary data.</text>
</comment>
<accession>A0A934J2U1</accession>
<evidence type="ECO:0000313" key="1">
    <source>
        <dbReference type="EMBL" id="MBJ3786740.1"/>
    </source>
</evidence>
<protein>
    <submittedName>
        <fullName evidence="1">Uncharacterized protein</fullName>
    </submittedName>
</protein>
<keyword evidence="2" id="KW-1185">Reference proteome</keyword>
<evidence type="ECO:0000313" key="2">
    <source>
        <dbReference type="Proteomes" id="UP000602124"/>
    </source>
</evidence>
<name>A0A934J2U1_9HYPH</name>
<sequence>MNNQITLACPHCGADNQVVVEDDADELTKIACSACGHTVSTIGQVHAKIAQQAAGIGASELADDHVPLGGPPFGETT</sequence>
<gene>
    <name evidence="1" type="ORF">JEQ47_18600</name>
</gene>
<reference evidence="1" key="1">
    <citation type="submission" date="2020-12" db="EMBL/GenBank/DDBJ databases">
        <title>Devosia sp. MSA67 isolated from Mo River.</title>
        <authorList>
            <person name="Ma F."/>
            <person name="Zi Z."/>
        </authorList>
    </citation>
    <scope>NUCLEOTIDE SEQUENCE</scope>
    <source>
        <strain evidence="1">MSA67</strain>
    </source>
</reference>
<dbReference type="RefSeq" id="WP_198877940.1">
    <property type="nucleotide sequence ID" value="NZ_JAEKMH010000005.1"/>
</dbReference>
<proteinExistence type="predicted"/>
<dbReference type="AlphaFoldDB" id="A0A934J2U1"/>
<dbReference type="EMBL" id="JAEKMH010000005">
    <property type="protein sequence ID" value="MBJ3786740.1"/>
    <property type="molecule type" value="Genomic_DNA"/>
</dbReference>
<dbReference type="Proteomes" id="UP000602124">
    <property type="component" value="Unassembled WGS sequence"/>
</dbReference>